<accession>A0A6J6X2K3</accession>
<sequence>MINDVDFAGSLPAGRPPLATYVLARESNAENGVIGTNVLPAGETACAWVAPKPALIVMIAALNAVNVTSSRRF</sequence>
<proteinExistence type="predicted"/>
<dbReference type="AlphaFoldDB" id="A0A6J6X2K3"/>
<dbReference type="EMBL" id="CAFAAJ010000005">
    <property type="protein sequence ID" value="CAB4789873.1"/>
    <property type="molecule type" value="Genomic_DNA"/>
</dbReference>
<evidence type="ECO:0000313" key="1">
    <source>
        <dbReference type="EMBL" id="CAB4789873.1"/>
    </source>
</evidence>
<reference evidence="1" key="1">
    <citation type="submission" date="2020-05" db="EMBL/GenBank/DDBJ databases">
        <authorList>
            <person name="Chiriac C."/>
            <person name="Salcher M."/>
            <person name="Ghai R."/>
            <person name="Kavagutti S V."/>
        </authorList>
    </citation>
    <scope>NUCLEOTIDE SEQUENCE</scope>
</reference>
<protein>
    <submittedName>
        <fullName evidence="1">Unannotated protein</fullName>
    </submittedName>
</protein>
<name>A0A6J6X2K3_9ZZZZ</name>
<organism evidence="1">
    <name type="scientific">freshwater metagenome</name>
    <dbReference type="NCBI Taxonomy" id="449393"/>
    <lineage>
        <taxon>unclassified sequences</taxon>
        <taxon>metagenomes</taxon>
        <taxon>ecological metagenomes</taxon>
    </lineage>
</organism>
<gene>
    <name evidence="1" type="ORF">UFOPK3001_00139</name>
</gene>